<keyword evidence="1" id="KW-0732">Signal</keyword>
<organism evidence="2 3">
    <name type="scientific">Lyophyllum shimeji</name>
    <name type="common">Hon-shimeji</name>
    <name type="synonym">Tricholoma shimeji</name>
    <dbReference type="NCBI Taxonomy" id="47721"/>
    <lineage>
        <taxon>Eukaryota</taxon>
        <taxon>Fungi</taxon>
        <taxon>Dikarya</taxon>
        <taxon>Basidiomycota</taxon>
        <taxon>Agaricomycotina</taxon>
        <taxon>Agaricomycetes</taxon>
        <taxon>Agaricomycetidae</taxon>
        <taxon>Agaricales</taxon>
        <taxon>Tricholomatineae</taxon>
        <taxon>Lyophyllaceae</taxon>
        <taxon>Lyophyllum</taxon>
    </lineage>
</organism>
<sequence>MRLCNVLFLVSLATFCFASTIYDLQTHLNELLAQMRTIHSMGSNLFLKDDGNLGPLQALQWQFKLVKFVRAHDKAIEAVKALSPPATDDDCRMILTAMQDFEPIITSASAMLVDKKDHAIFSRFGVRPIVKRNLEIMERRCAALSDALVEAATPDYRSRAMDLRNKIRGPIDDLLAAHK</sequence>
<evidence type="ECO:0000313" key="2">
    <source>
        <dbReference type="EMBL" id="GLB42643.1"/>
    </source>
</evidence>
<proteinExistence type="predicted"/>
<accession>A0A9P3PV78</accession>
<name>A0A9P3PV78_LYOSH</name>
<protein>
    <submittedName>
        <fullName evidence="2">Uncharacterized protein</fullName>
    </submittedName>
</protein>
<dbReference type="InterPro" id="IPR021054">
    <property type="entry name" value="Cell_wall_mannoprotein_1"/>
</dbReference>
<dbReference type="Gene3D" id="1.20.1280.140">
    <property type="match status" value="1"/>
</dbReference>
<feature type="signal peptide" evidence="1">
    <location>
        <begin position="1"/>
        <end position="18"/>
    </location>
</feature>
<evidence type="ECO:0000256" key="1">
    <source>
        <dbReference type="SAM" id="SignalP"/>
    </source>
</evidence>
<evidence type="ECO:0000313" key="3">
    <source>
        <dbReference type="Proteomes" id="UP001063166"/>
    </source>
</evidence>
<feature type="chain" id="PRO_5040489710" evidence="1">
    <location>
        <begin position="19"/>
        <end position="179"/>
    </location>
</feature>
<dbReference type="Pfam" id="PF12296">
    <property type="entry name" value="HsbA"/>
    <property type="match status" value="1"/>
</dbReference>
<gene>
    <name evidence="2" type="ORF">LshimejAT787_1200920</name>
</gene>
<comment type="caution">
    <text evidence="2">The sequence shown here is derived from an EMBL/GenBank/DDBJ whole genome shotgun (WGS) entry which is preliminary data.</text>
</comment>
<reference evidence="2" key="1">
    <citation type="submission" date="2022-07" db="EMBL/GenBank/DDBJ databases">
        <title>The genome of Lyophyllum shimeji provides insight into the initial evolution of ectomycorrhizal fungal genome.</title>
        <authorList>
            <person name="Kobayashi Y."/>
            <person name="Shibata T."/>
            <person name="Hirakawa H."/>
            <person name="Shigenobu S."/>
            <person name="Nishiyama T."/>
            <person name="Yamada A."/>
            <person name="Hasebe M."/>
            <person name="Kawaguchi M."/>
        </authorList>
    </citation>
    <scope>NUCLEOTIDE SEQUENCE</scope>
    <source>
        <strain evidence="2">AT787</strain>
    </source>
</reference>
<dbReference type="EMBL" id="BRPK01000012">
    <property type="protein sequence ID" value="GLB42643.1"/>
    <property type="molecule type" value="Genomic_DNA"/>
</dbReference>
<dbReference type="AlphaFoldDB" id="A0A9P3PV78"/>
<dbReference type="Proteomes" id="UP001063166">
    <property type="component" value="Unassembled WGS sequence"/>
</dbReference>
<keyword evidence="3" id="KW-1185">Reference proteome</keyword>